<reference evidence="1 2" key="1">
    <citation type="journal article" date="2024" name="G3 (Bethesda)">
        <title>Genome assembly of Hibiscus sabdariffa L. provides insights into metabolisms of medicinal natural products.</title>
        <authorList>
            <person name="Kim T."/>
        </authorList>
    </citation>
    <scope>NUCLEOTIDE SEQUENCE [LARGE SCALE GENOMIC DNA]</scope>
    <source>
        <strain evidence="1">TK-2024</strain>
        <tissue evidence="1">Old leaves</tissue>
    </source>
</reference>
<dbReference type="EMBL" id="JBBPBN010000026">
    <property type="protein sequence ID" value="KAK9008197.1"/>
    <property type="molecule type" value="Genomic_DNA"/>
</dbReference>
<name>A0ABR2R657_9ROSI</name>
<gene>
    <name evidence="1" type="ORF">V6N11_075099</name>
</gene>
<sequence>MVEQTRLQTLDDNVKAMQDTTNSLPLGDQKAIVVDHKDVGSGYGDASSSMGRHKPVDELSSSLVTSDVISTVASSTPDVLPYSSISYNALVGNFRSLLYDSPVPFMGDKTPIVQSAQLNCLRHLGHTQGVDGIFRLELVTSLSHSHASYSSDM</sequence>
<evidence type="ECO:0000313" key="2">
    <source>
        <dbReference type="Proteomes" id="UP001396334"/>
    </source>
</evidence>
<organism evidence="1 2">
    <name type="scientific">Hibiscus sabdariffa</name>
    <name type="common">roselle</name>
    <dbReference type="NCBI Taxonomy" id="183260"/>
    <lineage>
        <taxon>Eukaryota</taxon>
        <taxon>Viridiplantae</taxon>
        <taxon>Streptophyta</taxon>
        <taxon>Embryophyta</taxon>
        <taxon>Tracheophyta</taxon>
        <taxon>Spermatophyta</taxon>
        <taxon>Magnoliopsida</taxon>
        <taxon>eudicotyledons</taxon>
        <taxon>Gunneridae</taxon>
        <taxon>Pentapetalae</taxon>
        <taxon>rosids</taxon>
        <taxon>malvids</taxon>
        <taxon>Malvales</taxon>
        <taxon>Malvaceae</taxon>
        <taxon>Malvoideae</taxon>
        <taxon>Hibiscus</taxon>
    </lineage>
</organism>
<protein>
    <submittedName>
        <fullName evidence="1">Uncharacterized protein</fullName>
    </submittedName>
</protein>
<comment type="caution">
    <text evidence="1">The sequence shown here is derived from an EMBL/GenBank/DDBJ whole genome shotgun (WGS) entry which is preliminary data.</text>
</comment>
<accession>A0ABR2R657</accession>
<proteinExistence type="predicted"/>
<keyword evidence="2" id="KW-1185">Reference proteome</keyword>
<dbReference type="Proteomes" id="UP001396334">
    <property type="component" value="Unassembled WGS sequence"/>
</dbReference>
<evidence type="ECO:0000313" key="1">
    <source>
        <dbReference type="EMBL" id="KAK9008197.1"/>
    </source>
</evidence>